<keyword evidence="2 3" id="KW-0378">Hydrolase</keyword>
<dbReference type="Gene3D" id="1.20.1440.110">
    <property type="entry name" value="acylaminoacyl peptidase"/>
    <property type="match status" value="1"/>
</dbReference>
<dbReference type="EC" id="3.4.-.-" evidence="3"/>
<comment type="caution">
    <text evidence="3">The sequence shown here is derived from an EMBL/GenBank/DDBJ whole genome shotgun (WGS) entry which is preliminary data.</text>
</comment>
<gene>
    <name evidence="3" type="ORF">ACFY35_10815</name>
</gene>
<dbReference type="SUPFAM" id="SSF53474">
    <property type="entry name" value="alpha/beta-Hydrolases"/>
    <property type="match status" value="1"/>
</dbReference>
<dbReference type="EMBL" id="JBIAZU010000002">
    <property type="protein sequence ID" value="MFF5289925.1"/>
    <property type="molecule type" value="Genomic_DNA"/>
</dbReference>
<accession>A0ABW6W9E8</accession>
<organism evidence="3 4">
    <name type="scientific">Paractinoplanes globisporus</name>
    <dbReference type="NCBI Taxonomy" id="113565"/>
    <lineage>
        <taxon>Bacteria</taxon>
        <taxon>Bacillati</taxon>
        <taxon>Actinomycetota</taxon>
        <taxon>Actinomycetes</taxon>
        <taxon>Micromonosporales</taxon>
        <taxon>Micromonosporaceae</taxon>
        <taxon>Paractinoplanes</taxon>
    </lineage>
</organism>
<evidence type="ECO:0000313" key="3">
    <source>
        <dbReference type="EMBL" id="MFF5289925.1"/>
    </source>
</evidence>
<dbReference type="Proteomes" id="UP001602245">
    <property type="component" value="Unassembled WGS sequence"/>
</dbReference>
<dbReference type="GO" id="GO:0016787">
    <property type="term" value="F:hydrolase activity"/>
    <property type="evidence" value="ECO:0007669"/>
    <property type="project" value="UniProtKB-KW"/>
</dbReference>
<comment type="similarity">
    <text evidence="1">Belongs to the AB hydrolase superfamily.</text>
</comment>
<protein>
    <submittedName>
        <fullName evidence="3">Alpha/beta hydrolase family protein</fullName>
        <ecNumber evidence="3">3.4.-.-</ecNumber>
    </submittedName>
</protein>
<dbReference type="InterPro" id="IPR050261">
    <property type="entry name" value="FrsA_esterase"/>
</dbReference>
<dbReference type="PANTHER" id="PTHR22946:SF12">
    <property type="entry name" value="CONIDIAL PIGMENT BIOSYNTHESIS PROTEIN AYG1 (AFU_ORTHOLOGUE AFUA_2G17550)"/>
    <property type="match status" value="1"/>
</dbReference>
<proteinExistence type="inferred from homology"/>
<reference evidence="3 4" key="1">
    <citation type="submission" date="2024-10" db="EMBL/GenBank/DDBJ databases">
        <title>The Natural Products Discovery Center: Release of the First 8490 Sequenced Strains for Exploring Actinobacteria Biosynthetic Diversity.</title>
        <authorList>
            <person name="Kalkreuter E."/>
            <person name="Kautsar S.A."/>
            <person name="Yang D."/>
            <person name="Bader C.D."/>
            <person name="Teijaro C.N."/>
            <person name="Fluegel L."/>
            <person name="Davis C.M."/>
            <person name="Simpson J.R."/>
            <person name="Lauterbach L."/>
            <person name="Steele A.D."/>
            <person name="Gui C."/>
            <person name="Meng S."/>
            <person name="Li G."/>
            <person name="Viehrig K."/>
            <person name="Ye F."/>
            <person name="Su P."/>
            <person name="Kiefer A.F."/>
            <person name="Nichols A."/>
            <person name="Cepeda A.J."/>
            <person name="Yan W."/>
            <person name="Fan B."/>
            <person name="Jiang Y."/>
            <person name="Adhikari A."/>
            <person name="Zheng C.-J."/>
            <person name="Schuster L."/>
            <person name="Cowan T.M."/>
            <person name="Smanski M.J."/>
            <person name="Chevrette M.G."/>
            <person name="De Carvalho L.P.S."/>
            <person name="Shen B."/>
        </authorList>
    </citation>
    <scope>NUCLEOTIDE SEQUENCE [LARGE SCALE GENOMIC DNA]</scope>
    <source>
        <strain evidence="3 4">NPDC000087</strain>
    </source>
</reference>
<dbReference type="Pfam" id="PF06500">
    <property type="entry name" value="FrsA-like"/>
    <property type="match status" value="1"/>
</dbReference>
<dbReference type="InterPro" id="IPR029058">
    <property type="entry name" value="AB_hydrolase_fold"/>
</dbReference>
<keyword evidence="4" id="KW-1185">Reference proteome</keyword>
<dbReference type="InterPro" id="IPR010520">
    <property type="entry name" value="FrsA-like"/>
</dbReference>
<evidence type="ECO:0000313" key="4">
    <source>
        <dbReference type="Proteomes" id="UP001602245"/>
    </source>
</evidence>
<sequence length="362" mass="39419">MPDAAIETALAHWAPRLIQNGVDYNDMTSTVARTATWADWLPQWNRTADEQAAFAREADAAGHALTAGQAWRRASVNRHFGKFVWMLDTDLAAEATRVSVQETLAALARLDPTGERLEVPFADGTVYANLRRPPGVDRPPYVVLIPGLDSTKEEFFFFEQSFLDRGLATVSLDGPGQGETGLVLPIRPDYEVAVSALLDLLTGRSDLDHERVGVAGVSLGGYYAPRVAAHEHRVDAVVGISGPFRFGDMWDDLPPMTRQTFVVKSGARDDEEGRRLALALDLTGQCERIAVPALYVTGRLDRLIPWQQTQRQAAETPAGTFVCFPDGNHGVSNLPSKARPMIADWMADQLGAGSAADRRAAA</sequence>
<dbReference type="PANTHER" id="PTHR22946">
    <property type="entry name" value="DIENELACTONE HYDROLASE DOMAIN-CONTAINING PROTEIN-RELATED"/>
    <property type="match status" value="1"/>
</dbReference>
<evidence type="ECO:0000256" key="1">
    <source>
        <dbReference type="ARBA" id="ARBA00008645"/>
    </source>
</evidence>
<dbReference type="Gene3D" id="3.40.50.1820">
    <property type="entry name" value="alpha/beta hydrolase"/>
    <property type="match status" value="1"/>
</dbReference>
<evidence type="ECO:0000256" key="2">
    <source>
        <dbReference type="ARBA" id="ARBA00022801"/>
    </source>
</evidence>
<dbReference type="RefSeq" id="WP_020511539.1">
    <property type="nucleotide sequence ID" value="NZ_JBIAZU010000002.1"/>
</dbReference>
<name>A0ABW6W9E8_9ACTN</name>